<dbReference type="PANTHER" id="PTHR11927">
    <property type="entry name" value="GALACTOSIDE 2-L-FUCOSYLTRANSFERASE"/>
    <property type="match status" value="1"/>
</dbReference>
<name>A0A6L9LHJ9_9BACT</name>
<dbReference type="GO" id="GO:0005975">
    <property type="term" value="P:carbohydrate metabolic process"/>
    <property type="evidence" value="ECO:0007669"/>
    <property type="project" value="InterPro"/>
</dbReference>
<organism evidence="3 4">
    <name type="scientific">Spirosoma terrae</name>
    <dbReference type="NCBI Taxonomy" id="1968276"/>
    <lineage>
        <taxon>Bacteria</taxon>
        <taxon>Pseudomonadati</taxon>
        <taxon>Bacteroidota</taxon>
        <taxon>Cytophagia</taxon>
        <taxon>Cytophagales</taxon>
        <taxon>Cytophagaceae</taxon>
        <taxon>Spirosoma</taxon>
    </lineage>
</organism>
<dbReference type="GO" id="GO:0016020">
    <property type="term" value="C:membrane"/>
    <property type="evidence" value="ECO:0007669"/>
    <property type="project" value="InterPro"/>
</dbReference>
<reference evidence="3 4" key="1">
    <citation type="submission" date="2020-02" db="EMBL/GenBank/DDBJ databases">
        <title>Draft genome sequence of two Spirosoma agri KCTC 52727 and Spirosoma terrae KCTC 52035.</title>
        <authorList>
            <person name="Rojas J."/>
            <person name="Ambika Manirajan B."/>
            <person name="Suarez C."/>
            <person name="Ratering S."/>
            <person name="Schnell S."/>
        </authorList>
    </citation>
    <scope>NUCLEOTIDE SEQUENCE [LARGE SCALE GENOMIC DNA]</scope>
    <source>
        <strain evidence="3 4">KCTC 52035</strain>
    </source>
</reference>
<dbReference type="PANTHER" id="PTHR11927:SF9">
    <property type="entry name" value="L-FUCOSYLTRANSFERASE"/>
    <property type="match status" value="1"/>
</dbReference>
<dbReference type="InterPro" id="IPR002516">
    <property type="entry name" value="Glyco_trans_11"/>
</dbReference>
<comment type="caution">
    <text evidence="3">The sequence shown here is derived from an EMBL/GenBank/DDBJ whole genome shotgun (WGS) entry which is preliminary data.</text>
</comment>
<dbReference type="Pfam" id="PF01531">
    <property type="entry name" value="Glyco_transf_11"/>
    <property type="match status" value="1"/>
</dbReference>
<evidence type="ECO:0000256" key="1">
    <source>
        <dbReference type="ARBA" id="ARBA00022676"/>
    </source>
</evidence>
<evidence type="ECO:0000313" key="4">
    <source>
        <dbReference type="Proteomes" id="UP000474175"/>
    </source>
</evidence>
<dbReference type="EMBL" id="JAAFZH010000027">
    <property type="protein sequence ID" value="NDU99257.1"/>
    <property type="molecule type" value="Genomic_DNA"/>
</dbReference>
<keyword evidence="4" id="KW-1185">Reference proteome</keyword>
<dbReference type="CDD" id="cd11301">
    <property type="entry name" value="Fut1_Fut2_like"/>
    <property type="match status" value="1"/>
</dbReference>
<evidence type="ECO:0000313" key="3">
    <source>
        <dbReference type="EMBL" id="NDU99257.1"/>
    </source>
</evidence>
<sequence>MIIVRLAGGLGNQLFQYAFGRALAHYHNVSLKVDTHWLSEASSHPGETARDYQLDLFATPIEVATHAEIRHYVPFVDLHPDSSVLRYAKRAIQRVSRALNPRYVVETDGNSFDPAIWQRIPADCYVTGYWQSEAYFADIQHQLRSTLRFAQPLGEKAARLAQQLEAVDSVCVHVRRTDFLSDAKQTTLTLVHIEQAVRELLHRPIKPNLFVFSDDIAWCQQNLLLDNVPIHYVSNEEIGDDLGDHFQLMTRCRHFILSVSTFGWWAAWLATYPQKMVLHPPHRTSNSWSADGWLML</sequence>
<keyword evidence="1 3" id="KW-0328">Glycosyltransferase</keyword>
<protein>
    <submittedName>
        <fullName evidence="3">Alpha-1,2-fucosyltransferase</fullName>
    </submittedName>
</protein>
<gene>
    <name evidence="3" type="ORF">GK108_30540</name>
</gene>
<evidence type="ECO:0000256" key="2">
    <source>
        <dbReference type="ARBA" id="ARBA00022679"/>
    </source>
</evidence>
<proteinExistence type="predicted"/>
<dbReference type="GO" id="GO:0008107">
    <property type="term" value="F:galactoside 2-alpha-L-fucosyltransferase activity"/>
    <property type="evidence" value="ECO:0007669"/>
    <property type="project" value="InterPro"/>
</dbReference>
<dbReference type="Proteomes" id="UP000474175">
    <property type="component" value="Unassembled WGS sequence"/>
</dbReference>
<dbReference type="AlphaFoldDB" id="A0A6L9LHJ9"/>
<accession>A0A6L9LHJ9</accession>
<keyword evidence="2 3" id="KW-0808">Transferase</keyword>
<dbReference type="RefSeq" id="WP_163955390.1">
    <property type="nucleotide sequence ID" value="NZ_JAAFZH010000027.1"/>
</dbReference>